<dbReference type="RefSeq" id="XP_001598175.1">
    <property type="nucleotide sequence ID" value="XM_001598125.1"/>
</dbReference>
<dbReference type="InParanoid" id="A7E4N9"/>
<name>A7E4N9_SCLS1</name>
<dbReference type="HOGENOM" id="CLU_3368738_0_0_1"/>
<evidence type="ECO:0000313" key="3">
    <source>
        <dbReference type="Proteomes" id="UP000001312"/>
    </source>
</evidence>
<protein>
    <submittedName>
        <fullName evidence="2">Uncharacterized protein</fullName>
    </submittedName>
</protein>
<reference evidence="3" key="1">
    <citation type="journal article" date="2011" name="PLoS Genet.">
        <title>Genomic analysis of the necrotrophic fungal pathogens Sclerotinia sclerotiorum and Botrytis cinerea.</title>
        <authorList>
            <person name="Amselem J."/>
            <person name="Cuomo C.A."/>
            <person name="van Kan J.A."/>
            <person name="Viaud M."/>
            <person name="Benito E.P."/>
            <person name="Couloux A."/>
            <person name="Coutinho P.M."/>
            <person name="de Vries R.P."/>
            <person name="Dyer P.S."/>
            <person name="Fillinger S."/>
            <person name="Fournier E."/>
            <person name="Gout L."/>
            <person name="Hahn M."/>
            <person name="Kohn L."/>
            <person name="Lapalu N."/>
            <person name="Plummer K.M."/>
            <person name="Pradier J.M."/>
            <person name="Quevillon E."/>
            <person name="Sharon A."/>
            <person name="Simon A."/>
            <person name="ten Have A."/>
            <person name="Tudzynski B."/>
            <person name="Tudzynski P."/>
            <person name="Wincker P."/>
            <person name="Andrew M."/>
            <person name="Anthouard V."/>
            <person name="Beever R.E."/>
            <person name="Beffa R."/>
            <person name="Benoit I."/>
            <person name="Bouzid O."/>
            <person name="Brault B."/>
            <person name="Chen Z."/>
            <person name="Choquer M."/>
            <person name="Collemare J."/>
            <person name="Cotton P."/>
            <person name="Danchin E.G."/>
            <person name="Da Silva C."/>
            <person name="Gautier A."/>
            <person name="Giraud C."/>
            <person name="Giraud T."/>
            <person name="Gonzalez C."/>
            <person name="Grossetete S."/>
            <person name="Guldener U."/>
            <person name="Henrissat B."/>
            <person name="Howlett B.J."/>
            <person name="Kodira C."/>
            <person name="Kretschmer M."/>
            <person name="Lappartient A."/>
            <person name="Leroch M."/>
            <person name="Levis C."/>
            <person name="Mauceli E."/>
            <person name="Neuveglise C."/>
            <person name="Oeser B."/>
            <person name="Pearson M."/>
            <person name="Poulain J."/>
            <person name="Poussereau N."/>
            <person name="Quesneville H."/>
            <person name="Rascle C."/>
            <person name="Schumacher J."/>
            <person name="Segurens B."/>
            <person name="Sexton A."/>
            <person name="Silva E."/>
            <person name="Sirven C."/>
            <person name="Soanes D.M."/>
            <person name="Talbot N.J."/>
            <person name="Templeton M."/>
            <person name="Yandava C."/>
            <person name="Yarden O."/>
            <person name="Zeng Q."/>
            <person name="Rollins J.A."/>
            <person name="Lebrun M.H."/>
            <person name="Dickman M."/>
        </authorList>
    </citation>
    <scope>NUCLEOTIDE SEQUENCE [LARGE SCALE GENOMIC DNA]</scope>
    <source>
        <strain evidence="3">ATCC 18683 / 1980 / Ss-1</strain>
    </source>
</reference>
<feature type="region of interest" description="Disordered" evidence="1">
    <location>
        <begin position="1"/>
        <end position="35"/>
    </location>
</feature>
<feature type="compositionally biased region" description="Basic and acidic residues" evidence="1">
    <location>
        <begin position="26"/>
        <end position="35"/>
    </location>
</feature>
<accession>A7E4N9</accession>
<dbReference type="AlphaFoldDB" id="A7E4N9"/>
<sequence>MSNVVDKSDWRGKRVGGMGEVGDGELGERKEGVRF</sequence>
<keyword evidence="3" id="KW-1185">Reference proteome</keyword>
<evidence type="ECO:0000313" key="2">
    <source>
        <dbReference type="EMBL" id="EDN90861.1"/>
    </source>
</evidence>
<dbReference type="Proteomes" id="UP000001312">
    <property type="component" value="Unassembled WGS sequence"/>
</dbReference>
<evidence type="ECO:0000256" key="1">
    <source>
        <dbReference type="SAM" id="MobiDB-lite"/>
    </source>
</evidence>
<gene>
    <name evidence="2" type="ORF">SS1G_00261</name>
</gene>
<feature type="compositionally biased region" description="Basic and acidic residues" evidence="1">
    <location>
        <begin position="1"/>
        <end position="12"/>
    </location>
</feature>
<dbReference type="EMBL" id="CH476621">
    <property type="protein sequence ID" value="EDN90861.1"/>
    <property type="molecule type" value="Genomic_DNA"/>
</dbReference>
<organism evidence="2 3">
    <name type="scientific">Sclerotinia sclerotiorum (strain ATCC 18683 / 1980 / Ss-1)</name>
    <name type="common">White mold</name>
    <name type="synonym">Whetzelinia sclerotiorum</name>
    <dbReference type="NCBI Taxonomy" id="665079"/>
    <lineage>
        <taxon>Eukaryota</taxon>
        <taxon>Fungi</taxon>
        <taxon>Dikarya</taxon>
        <taxon>Ascomycota</taxon>
        <taxon>Pezizomycotina</taxon>
        <taxon>Leotiomycetes</taxon>
        <taxon>Helotiales</taxon>
        <taxon>Sclerotiniaceae</taxon>
        <taxon>Sclerotinia</taxon>
    </lineage>
</organism>
<dbReference type="KEGG" id="ssl:SS1G_00261"/>
<dbReference type="GeneID" id="5494996"/>
<proteinExistence type="predicted"/>